<dbReference type="GO" id="GO:0043153">
    <property type="term" value="P:entrainment of circadian clock by photoperiod"/>
    <property type="evidence" value="ECO:0007669"/>
    <property type="project" value="TreeGrafter"/>
</dbReference>
<organism evidence="6 7">
    <name type="scientific">Roseovarius gahaiensis</name>
    <dbReference type="NCBI Taxonomy" id="2716691"/>
    <lineage>
        <taxon>Bacteria</taxon>
        <taxon>Pseudomonadati</taxon>
        <taxon>Pseudomonadota</taxon>
        <taxon>Alphaproteobacteria</taxon>
        <taxon>Rhodobacterales</taxon>
        <taxon>Roseobacteraceae</taxon>
        <taxon>Roseovarius</taxon>
    </lineage>
</organism>
<dbReference type="AlphaFoldDB" id="A0A967BDI0"/>
<dbReference type="Pfam" id="PF03441">
    <property type="entry name" value="FAD_binding_7"/>
    <property type="match status" value="1"/>
</dbReference>
<dbReference type="GO" id="GO:0003904">
    <property type="term" value="F:deoxyribodipyrimidine photo-lyase activity"/>
    <property type="evidence" value="ECO:0007669"/>
    <property type="project" value="TreeGrafter"/>
</dbReference>
<feature type="binding site" evidence="3">
    <location>
        <position position="79"/>
    </location>
    <ligand>
        <name>FAD</name>
        <dbReference type="ChEBI" id="CHEBI:57692"/>
    </ligand>
</feature>
<dbReference type="Gene3D" id="1.25.40.80">
    <property type="match status" value="1"/>
</dbReference>
<dbReference type="GO" id="GO:0003677">
    <property type="term" value="F:DNA binding"/>
    <property type="evidence" value="ECO:0007669"/>
    <property type="project" value="TreeGrafter"/>
</dbReference>
<sequence>MENAFGPLPATRIAALEHLQRFVPKAGRDYARLRNYDLGPGGHAHVSMLSPYLRHRLVTEEEVLRSVLARHTAAGAEKFIQEVFWRSYWKGWLEMRPEVWADYQAGLHAAINRTKSESGLRQCWSDACHGQTGLTAFDHWAQELMQTGYLHNHARLWFASIWIFTLKLPWELGADFFLRHLLDGDPASNTLGWRWVAGLQTKGKTYLARPDNIAQFTERRFQPSGLATHAPALSGPDHPPRRPLPGPSTWPKDKRTGLLLHEDDLSPGFLFDAGLSPVSVAGLQTSAHRSPLAVSDLVQGFTRDALNDAAQRWQSRSGNNGGVHDTVTTLVTWARSNTLRQIVTPYAPTGPAAEGLNDLEEALHQHDITLIRPMRDYDSRAWPHATHGFFRFKEKIPQLLAAMGL</sequence>
<dbReference type="PANTHER" id="PTHR11455:SF18">
    <property type="entry name" value="SI:CH1073-390K14.1"/>
    <property type="match status" value="1"/>
</dbReference>
<evidence type="ECO:0000256" key="4">
    <source>
        <dbReference type="SAM" id="MobiDB-lite"/>
    </source>
</evidence>
<evidence type="ECO:0000313" key="6">
    <source>
        <dbReference type="EMBL" id="NHQ74234.1"/>
    </source>
</evidence>
<evidence type="ECO:0000256" key="3">
    <source>
        <dbReference type="PIRSR" id="PIRSR602081-1"/>
    </source>
</evidence>
<dbReference type="PANTHER" id="PTHR11455">
    <property type="entry name" value="CRYPTOCHROME"/>
    <property type="match status" value="1"/>
</dbReference>
<reference evidence="6" key="1">
    <citation type="submission" date="2020-03" db="EMBL/GenBank/DDBJ databases">
        <title>Roseovarius gahaiensis sp. nov., isolated from Gahai Saline Lake, China.</title>
        <authorList>
            <person name="Sun X."/>
        </authorList>
    </citation>
    <scope>NUCLEOTIDE SEQUENCE</scope>
    <source>
        <strain evidence="6">GH877</strain>
    </source>
</reference>
<feature type="domain" description="Cryptochrome/DNA photolyase FAD-binding" evidence="5">
    <location>
        <begin position="79"/>
        <end position="216"/>
    </location>
</feature>
<dbReference type="GO" id="GO:0032922">
    <property type="term" value="P:circadian regulation of gene expression"/>
    <property type="evidence" value="ECO:0007669"/>
    <property type="project" value="TreeGrafter"/>
</dbReference>
<keyword evidence="2 3" id="KW-0274">FAD</keyword>
<keyword evidence="7" id="KW-1185">Reference proteome</keyword>
<evidence type="ECO:0000313" key="7">
    <source>
        <dbReference type="Proteomes" id="UP000639775"/>
    </source>
</evidence>
<dbReference type="EMBL" id="JAAORB010000009">
    <property type="protein sequence ID" value="NHQ74234.1"/>
    <property type="molecule type" value="Genomic_DNA"/>
</dbReference>
<evidence type="ECO:0000259" key="5">
    <source>
        <dbReference type="Pfam" id="PF03441"/>
    </source>
</evidence>
<dbReference type="Gene3D" id="1.10.579.10">
    <property type="entry name" value="DNA Cyclobutane Dipyrimidine Photolyase, subunit A, domain 3"/>
    <property type="match status" value="1"/>
</dbReference>
<protein>
    <submittedName>
        <fullName evidence="6">DNA photolyase</fullName>
    </submittedName>
</protein>
<dbReference type="GO" id="GO:0071949">
    <property type="term" value="F:FAD binding"/>
    <property type="evidence" value="ECO:0007669"/>
    <property type="project" value="TreeGrafter"/>
</dbReference>
<dbReference type="Proteomes" id="UP000639775">
    <property type="component" value="Unassembled WGS sequence"/>
</dbReference>
<gene>
    <name evidence="6" type="ORF">HAT86_07110</name>
</gene>
<name>A0A967BDI0_9RHOB</name>
<dbReference type="InterPro" id="IPR002081">
    <property type="entry name" value="Cryptochrome/DNA_photolyase_1"/>
</dbReference>
<comment type="cofactor">
    <cofactor evidence="3">
        <name>FAD</name>
        <dbReference type="ChEBI" id="CHEBI:57692"/>
    </cofactor>
    <text evidence="3">Binds 1 FAD per subunit.</text>
</comment>
<feature type="binding site" evidence="3">
    <location>
        <begin position="183"/>
        <end position="185"/>
    </location>
    <ligand>
        <name>FAD</name>
        <dbReference type="ChEBI" id="CHEBI:57692"/>
    </ligand>
</feature>
<evidence type="ECO:0000256" key="2">
    <source>
        <dbReference type="ARBA" id="ARBA00022827"/>
    </source>
</evidence>
<dbReference type="InterPro" id="IPR036134">
    <property type="entry name" value="Crypto/Photolyase_FAD-like_sf"/>
</dbReference>
<dbReference type="InterPro" id="IPR005101">
    <property type="entry name" value="Cryptochr/Photolyase_FAD-bd"/>
</dbReference>
<comment type="caution">
    <text evidence="6">The sequence shown here is derived from an EMBL/GenBank/DDBJ whole genome shotgun (WGS) entry which is preliminary data.</text>
</comment>
<feature type="binding site" evidence="3">
    <location>
        <position position="30"/>
    </location>
    <ligand>
        <name>FAD</name>
        <dbReference type="ChEBI" id="CHEBI:57692"/>
    </ligand>
</feature>
<evidence type="ECO:0000256" key="1">
    <source>
        <dbReference type="ARBA" id="ARBA00022630"/>
    </source>
</evidence>
<dbReference type="SUPFAM" id="SSF48173">
    <property type="entry name" value="Cryptochrome/photolyase FAD-binding domain"/>
    <property type="match status" value="1"/>
</dbReference>
<keyword evidence="1 3" id="KW-0285">Flavoprotein</keyword>
<dbReference type="GO" id="GO:0005737">
    <property type="term" value="C:cytoplasm"/>
    <property type="evidence" value="ECO:0007669"/>
    <property type="project" value="TreeGrafter"/>
</dbReference>
<accession>A0A967BDI0</accession>
<proteinExistence type="predicted"/>
<feature type="region of interest" description="Disordered" evidence="4">
    <location>
        <begin position="227"/>
        <end position="253"/>
    </location>
</feature>
<dbReference type="RefSeq" id="WP_167195028.1">
    <property type="nucleotide sequence ID" value="NZ_JAAORB010000009.1"/>
</dbReference>